<proteinExistence type="predicted"/>
<evidence type="ECO:0000313" key="1">
    <source>
        <dbReference type="WBParaSite" id="MCU_011071-RA"/>
    </source>
</evidence>
<dbReference type="WBParaSite" id="MCU_011071-RA">
    <property type="protein sequence ID" value="MCU_011071-RA"/>
    <property type="gene ID" value="MCU_011071"/>
</dbReference>
<sequence length="59" mass="6970">RAQTIWTTLDSANPVSLCVPISFEEDKHERGVVYNEWHRQRGGLGWKAPDMWFWLVINQ</sequence>
<organism evidence="1">
    <name type="scientific">Mesocestoides corti</name>
    <name type="common">Flatworm</name>
    <dbReference type="NCBI Taxonomy" id="53468"/>
    <lineage>
        <taxon>Eukaryota</taxon>
        <taxon>Metazoa</taxon>
        <taxon>Spiralia</taxon>
        <taxon>Lophotrochozoa</taxon>
        <taxon>Platyhelminthes</taxon>
        <taxon>Cestoda</taxon>
        <taxon>Eucestoda</taxon>
        <taxon>Cyclophyllidea</taxon>
        <taxon>Mesocestoididae</taxon>
        <taxon>Mesocestoides</taxon>
    </lineage>
</organism>
<protein>
    <submittedName>
        <fullName evidence="1">ENR1 protein</fullName>
    </submittedName>
</protein>
<reference evidence="1" key="1">
    <citation type="submission" date="2019-11" db="UniProtKB">
        <authorList>
            <consortium name="WormBaseParasite"/>
        </authorList>
    </citation>
    <scope>IDENTIFICATION</scope>
</reference>
<accession>A0A5K3FVX4</accession>
<name>A0A5K3FVX4_MESCO</name>
<dbReference type="AlphaFoldDB" id="A0A5K3FVX4"/>